<protein>
    <submittedName>
        <fullName evidence="1">Uncharacterized protein</fullName>
    </submittedName>
</protein>
<evidence type="ECO:0000313" key="1">
    <source>
        <dbReference type="EMBL" id="PZP43421.1"/>
    </source>
</evidence>
<gene>
    <name evidence="1" type="ORF">DI598_15790</name>
</gene>
<dbReference type="EMBL" id="QFOI01000373">
    <property type="protein sequence ID" value="PZP43421.1"/>
    <property type="molecule type" value="Genomic_DNA"/>
</dbReference>
<dbReference type="AlphaFoldDB" id="A0A2W5EH43"/>
<dbReference type="Proteomes" id="UP000249645">
    <property type="component" value="Unassembled WGS sequence"/>
</dbReference>
<organism evidence="1 2">
    <name type="scientific">Pseudopedobacter saltans</name>
    <dbReference type="NCBI Taxonomy" id="151895"/>
    <lineage>
        <taxon>Bacteria</taxon>
        <taxon>Pseudomonadati</taxon>
        <taxon>Bacteroidota</taxon>
        <taxon>Sphingobacteriia</taxon>
        <taxon>Sphingobacteriales</taxon>
        <taxon>Sphingobacteriaceae</taxon>
        <taxon>Pseudopedobacter</taxon>
    </lineage>
</organism>
<proteinExistence type="predicted"/>
<evidence type="ECO:0000313" key="2">
    <source>
        <dbReference type="Proteomes" id="UP000249645"/>
    </source>
</evidence>
<reference evidence="1 2" key="1">
    <citation type="submission" date="2017-11" db="EMBL/GenBank/DDBJ databases">
        <title>Infants hospitalized years apart are colonized by the same room-sourced microbial strains.</title>
        <authorList>
            <person name="Brooks B."/>
            <person name="Olm M.R."/>
            <person name="Firek B.A."/>
            <person name="Baker R."/>
            <person name="Thomas B.C."/>
            <person name="Morowitz M.J."/>
            <person name="Banfield J.F."/>
        </authorList>
    </citation>
    <scope>NUCLEOTIDE SEQUENCE [LARGE SCALE GENOMIC DNA]</scope>
    <source>
        <strain evidence="1">S2_009_000_R2_76</strain>
    </source>
</reference>
<name>A0A2W5EH43_9SPHI</name>
<sequence length="76" mass="8259">MNTQRMAIAIAATLGILGTFLPWFNVPLLGAINGTKFDTFKYVIVAFSIPLLVCVQGDRSVPLTKQSFKIITISSV</sequence>
<feature type="non-terminal residue" evidence="1">
    <location>
        <position position="76"/>
    </location>
</feature>
<accession>A0A2W5EH43</accession>
<comment type="caution">
    <text evidence="1">The sequence shown here is derived from an EMBL/GenBank/DDBJ whole genome shotgun (WGS) entry which is preliminary data.</text>
</comment>